<keyword evidence="2 7" id="KW-0812">Transmembrane</keyword>
<evidence type="ECO:0000256" key="2">
    <source>
        <dbReference type="ARBA" id="ARBA00022692"/>
    </source>
</evidence>
<keyword evidence="5 7" id="KW-0472">Membrane</keyword>
<gene>
    <name evidence="9" type="ORF">OSIN01602_LOCUS20445</name>
</gene>
<feature type="domain" description="HIG1" evidence="8">
    <location>
        <begin position="27"/>
        <end position="118"/>
    </location>
</feature>
<dbReference type="InterPro" id="IPR007667">
    <property type="entry name" value="Hypoxia_induced_domain"/>
</dbReference>
<dbReference type="EMBL" id="HBGO01035391">
    <property type="protein sequence ID" value="CAD9360143.1"/>
    <property type="molecule type" value="Transcribed_RNA"/>
</dbReference>
<accession>A0A7S2A7B6</accession>
<evidence type="ECO:0000256" key="7">
    <source>
        <dbReference type="SAM" id="Phobius"/>
    </source>
</evidence>
<keyword evidence="4" id="KW-0496">Mitochondrion</keyword>
<dbReference type="Gene3D" id="6.10.140.1320">
    <property type="match status" value="1"/>
</dbReference>
<evidence type="ECO:0000256" key="4">
    <source>
        <dbReference type="ARBA" id="ARBA00023128"/>
    </source>
</evidence>
<dbReference type="InterPro" id="IPR050355">
    <property type="entry name" value="RCF1"/>
</dbReference>
<feature type="region of interest" description="Disordered" evidence="6">
    <location>
        <begin position="1"/>
        <end position="32"/>
    </location>
</feature>
<sequence length="129" mass="14334">MGAQASRTKTEGPIPSEGGTVQLVPDDTEIPPMPRMQKVETFEEKLYRKFTSEPLVPLGCAVTAYFLGSGIKSFYNRDAARSQKMMRLRVAAQMSTIAIFVGYAGFDAFTTNLRPKQYGTEKAENRSEK</sequence>
<proteinExistence type="predicted"/>
<evidence type="ECO:0000256" key="5">
    <source>
        <dbReference type="ARBA" id="ARBA00023136"/>
    </source>
</evidence>
<dbReference type="AlphaFoldDB" id="A0A7S2A7B6"/>
<keyword evidence="3 7" id="KW-1133">Transmembrane helix</keyword>
<evidence type="ECO:0000256" key="3">
    <source>
        <dbReference type="ARBA" id="ARBA00022989"/>
    </source>
</evidence>
<protein>
    <recommendedName>
        <fullName evidence="8">HIG1 domain-containing protein</fullName>
    </recommendedName>
</protein>
<name>A0A7S2A7B6_TRICV</name>
<comment type="subcellular location">
    <subcellularLocation>
        <location evidence="1">Mitochondrion membrane</location>
    </subcellularLocation>
</comment>
<dbReference type="PROSITE" id="PS51503">
    <property type="entry name" value="HIG1"/>
    <property type="match status" value="1"/>
</dbReference>
<dbReference type="Pfam" id="PF04588">
    <property type="entry name" value="HIG_1_N"/>
    <property type="match status" value="1"/>
</dbReference>
<dbReference type="PANTHER" id="PTHR12297:SF3">
    <property type="entry name" value="HIG1 DOMAIN FAMILY MEMBER 1A"/>
    <property type="match status" value="1"/>
</dbReference>
<dbReference type="PANTHER" id="PTHR12297">
    <property type="entry name" value="HYPOXIA-INDUCBILE GENE 1 HIG1 -RELATED"/>
    <property type="match status" value="1"/>
</dbReference>
<evidence type="ECO:0000313" key="9">
    <source>
        <dbReference type="EMBL" id="CAD9360143.1"/>
    </source>
</evidence>
<dbReference type="GO" id="GO:0031966">
    <property type="term" value="C:mitochondrial membrane"/>
    <property type="evidence" value="ECO:0007669"/>
    <property type="project" value="UniProtKB-SubCell"/>
</dbReference>
<organism evidence="9">
    <name type="scientific">Trieres chinensis</name>
    <name type="common">Marine centric diatom</name>
    <name type="synonym">Odontella sinensis</name>
    <dbReference type="NCBI Taxonomy" id="1514140"/>
    <lineage>
        <taxon>Eukaryota</taxon>
        <taxon>Sar</taxon>
        <taxon>Stramenopiles</taxon>
        <taxon>Ochrophyta</taxon>
        <taxon>Bacillariophyta</taxon>
        <taxon>Mediophyceae</taxon>
        <taxon>Biddulphiophycidae</taxon>
        <taxon>Eupodiscales</taxon>
        <taxon>Parodontellaceae</taxon>
        <taxon>Trieres</taxon>
    </lineage>
</organism>
<evidence type="ECO:0000256" key="6">
    <source>
        <dbReference type="SAM" id="MobiDB-lite"/>
    </source>
</evidence>
<evidence type="ECO:0000256" key="1">
    <source>
        <dbReference type="ARBA" id="ARBA00004325"/>
    </source>
</evidence>
<feature type="transmembrane region" description="Helical" evidence="7">
    <location>
        <begin position="87"/>
        <end position="106"/>
    </location>
</feature>
<reference evidence="9" key="1">
    <citation type="submission" date="2021-01" db="EMBL/GenBank/DDBJ databases">
        <authorList>
            <person name="Corre E."/>
            <person name="Pelletier E."/>
            <person name="Niang G."/>
            <person name="Scheremetjew M."/>
            <person name="Finn R."/>
            <person name="Kale V."/>
            <person name="Holt S."/>
            <person name="Cochrane G."/>
            <person name="Meng A."/>
            <person name="Brown T."/>
            <person name="Cohen L."/>
        </authorList>
    </citation>
    <scope>NUCLEOTIDE SEQUENCE</scope>
    <source>
        <strain evidence="9">Grunow 1884</strain>
    </source>
</reference>
<evidence type="ECO:0000259" key="8">
    <source>
        <dbReference type="PROSITE" id="PS51503"/>
    </source>
</evidence>